<dbReference type="GO" id="GO:0032807">
    <property type="term" value="C:DNA ligase IV complex"/>
    <property type="evidence" value="ECO:0007669"/>
    <property type="project" value="TreeGrafter"/>
</dbReference>
<evidence type="ECO:0000256" key="3">
    <source>
        <dbReference type="ARBA" id="ARBA00023125"/>
    </source>
</evidence>
<dbReference type="PANTHER" id="PTHR32235:SF1">
    <property type="entry name" value="NON-HOMOLOGOUS END-JOINING FACTOR 1"/>
    <property type="match status" value="1"/>
</dbReference>
<dbReference type="InterPro" id="IPR053829">
    <property type="entry name" value="XLF-like_CC"/>
</dbReference>
<dbReference type="GO" id="GO:0006303">
    <property type="term" value="P:double-strand break repair via nonhomologous end joining"/>
    <property type="evidence" value="ECO:0007669"/>
    <property type="project" value="UniProtKB-ARBA"/>
</dbReference>
<dbReference type="PANTHER" id="PTHR32235">
    <property type="entry name" value="NON-HOMOLOGOUS END-JOINING FACTOR 1"/>
    <property type="match status" value="1"/>
</dbReference>
<feature type="compositionally biased region" description="Low complexity" evidence="8">
    <location>
        <begin position="273"/>
        <end position="283"/>
    </location>
</feature>
<feature type="domain" description="XLF-like N-terminal" evidence="9">
    <location>
        <begin position="4"/>
        <end position="125"/>
    </location>
</feature>
<feature type="region of interest" description="Disordered" evidence="8">
    <location>
        <begin position="269"/>
        <end position="544"/>
    </location>
</feature>
<feature type="compositionally biased region" description="Pro residues" evidence="8">
    <location>
        <begin position="373"/>
        <end position="390"/>
    </location>
</feature>
<comment type="subcellular location">
    <subcellularLocation>
        <location evidence="1">Nucleus</location>
    </subcellularLocation>
</comment>
<evidence type="ECO:0000256" key="4">
    <source>
        <dbReference type="ARBA" id="ARBA00023204"/>
    </source>
</evidence>
<keyword evidence="2" id="KW-0227">DNA damage</keyword>
<dbReference type="OrthoDB" id="2155935at2759"/>
<evidence type="ECO:0000256" key="8">
    <source>
        <dbReference type="SAM" id="MobiDB-lite"/>
    </source>
</evidence>
<dbReference type="AlphaFoldDB" id="A0A6A5W0I6"/>
<feature type="domain" description="XLF-like coiled-coil region" evidence="10">
    <location>
        <begin position="129"/>
        <end position="178"/>
    </location>
</feature>
<dbReference type="CDD" id="cd22285">
    <property type="entry name" value="HD_XLF_N"/>
    <property type="match status" value="1"/>
</dbReference>
<keyword evidence="3" id="KW-0238">DNA-binding</keyword>
<evidence type="ECO:0000313" key="12">
    <source>
        <dbReference type="Proteomes" id="UP000800036"/>
    </source>
</evidence>
<dbReference type="InterPro" id="IPR038051">
    <property type="entry name" value="XRCC4-like_N_sf"/>
</dbReference>
<sequence length="544" mass="60532">MSCWRVLELSDEPQGEKLPQLLIKPKFGPSTYTVFLTDLSNIWCEELELPGIVRRAAEVESPIEVSERHTAQLAILFENVRKSLDHNTDSTCIVTCDEPDGLTLHTTISLPEPLDSLAWKFHLRKKTAITLKDELILPLLVSSHIQHERISGLLSIIADKDRAITRLVDQFESSNLDLAAAFPSIGNIKSGRRVVKREQAAKHIPGLQNFEPDVWRNETAKMVDTCVSTLGLFQEALSECTPNVPPKLKSDDDDTPWWRVLNTSNRVPKRIAASKANASTASKVPTRMQSTVSESETEEDTEDEFETHENFKSRDMSKTAGMTAAHTDMDVDATTAEEDVDMDRGEDDDEDLDAPLKSEGRSRKVHVTAKSPVPEPSPPELSSPPAPVDSPPKKPRTRGFKIGGNSKKLESSSLAYSQEASRLAEDSNGVQNRPIDDEHASSTKPVKKGFKIGGRSKAQAAPLSEERAVPQEARPSRASYTNTHSPSLEHSVSSTNKAEKQSLPAEEQREETEQEKVGRKRRELKRKNEELAKKQAQSKKKKRF</sequence>
<dbReference type="Pfam" id="PF09302">
    <property type="entry name" value="XLF"/>
    <property type="match status" value="1"/>
</dbReference>
<accession>A0A6A5W0I6</accession>
<dbReference type="EMBL" id="ML976659">
    <property type="protein sequence ID" value="KAF1978897.1"/>
    <property type="molecule type" value="Genomic_DNA"/>
</dbReference>
<feature type="compositionally biased region" description="Basic and acidic residues" evidence="8">
    <location>
        <begin position="307"/>
        <end position="317"/>
    </location>
</feature>
<keyword evidence="5" id="KW-0539">Nucleus</keyword>
<evidence type="ECO:0000256" key="5">
    <source>
        <dbReference type="ARBA" id="ARBA00023242"/>
    </source>
</evidence>
<organism evidence="11 12">
    <name type="scientific">Bimuria novae-zelandiae CBS 107.79</name>
    <dbReference type="NCBI Taxonomy" id="1447943"/>
    <lineage>
        <taxon>Eukaryota</taxon>
        <taxon>Fungi</taxon>
        <taxon>Dikarya</taxon>
        <taxon>Ascomycota</taxon>
        <taxon>Pezizomycotina</taxon>
        <taxon>Dothideomycetes</taxon>
        <taxon>Pleosporomycetidae</taxon>
        <taxon>Pleosporales</taxon>
        <taxon>Massarineae</taxon>
        <taxon>Didymosphaeriaceae</taxon>
        <taxon>Bimuria</taxon>
    </lineage>
</organism>
<evidence type="ECO:0000256" key="7">
    <source>
        <dbReference type="ARBA" id="ARBA00044529"/>
    </source>
</evidence>
<evidence type="ECO:0000313" key="11">
    <source>
        <dbReference type="EMBL" id="KAF1978897.1"/>
    </source>
</evidence>
<keyword evidence="4" id="KW-0234">DNA repair</keyword>
<evidence type="ECO:0000256" key="2">
    <source>
        <dbReference type="ARBA" id="ARBA00022763"/>
    </source>
</evidence>
<name>A0A6A5W0I6_9PLEO</name>
<proteinExistence type="inferred from homology"/>
<evidence type="ECO:0000256" key="1">
    <source>
        <dbReference type="ARBA" id="ARBA00004123"/>
    </source>
</evidence>
<evidence type="ECO:0000259" key="9">
    <source>
        <dbReference type="Pfam" id="PF09302"/>
    </source>
</evidence>
<dbReference type="Pfam" id="PF21928">
    <property type="entry name" value="XLF_CC"/>
    <property type="match status" value="1"/>
</dbReference>
<dbReference type="GO" id="GO:0045027">
    <property type="term" value="F:DNA end binding"/>
    <property type="evidence" value="ECO:0007669"/>
    <property type="project" value="TreeGrafter"/>
</dbReference>
<dbReference type="InterPro" id="IPR015381">
    <property type="entry name" value="XLF-like_N"/>
</dbReference>
<feature type="compositionally biased region" description="Acidic residues" evidence="8">
    <location>
        <begin position="295"/>
        <end position="306"/>
    </location>
</feature>
<evidence type="ECO:0000256" key="6">
    <source>
        <dbReference type="ARBA" id="ARBA00025747"/>
    </source>
</evidence>
<feature type="compositionally biased region" description="Polar residues" evidence="8">
    <location>
        <begin position="411"/>
        <end position="420"/>
    </location>
</feature>
<comment type="similarity">
    <text evidence="6">Belongs to the XRCC4-XLF family. XLF subfamily.</text>
</comment>
<protein>
    <recommendedName>
        <fullName evidence="7">Non-homologous end-joining factor 1</fullName>
    </recommendedName>
</protein>
<feature type="compositionally biased region" description="Polar residues" evidence="8">
    <location>
        <begin position="478"/>
        <end position="496"/>
    </location>
</feature>
<reference evidence="11" key="1">
    <citation type="journal article" date="2020" name="Stud. Mycol.">
        <title>101 Dothideomycetes genomes: a test case for predicting lifestyles and emergence of pathogens.</title>
        <authorList>
            <person name="Haridas S."/>
            <person name="Albert R."/>
            <person name="Binder M."/>
            <person name="Bloem J."/>
            <person name="Labutti K."/>
            <person name="Salamov A."/>
            <person name="Andreopoulos B."/>
            <person name="Baker S."/>
            <person name="Barry K."/>
            <person name="Bills G."/>
            <person name="Bluhm B."/>
            <person name="Cannon C."/>
            <person name="Castanera R."/>
            <person name="Culley D."/>
            <person name="Daum C."/>
            <person name="Ezra D."/>
            <person name="Gonzalez J."/>
            <person name="Henrissat B."/>
            <person name="Kuo A."/>
            <person name="Liang C."/>
            <person name="Lipzen A."/>
            <person name="Lutzoni F."/>
            <person name="Magnuson J."/>
            <person name="Mondo S."/>
            <person name="Nolan M."/>
            <person name="Ohm R."/>
            <person name="Pangilinan J."/>
            <person name="Park H.-J."/>
            <person name="Ramirez L."/>
            <person name="Alfaro M."/>
            <person name="Sun H."/>
            <person name="Tritt A."/>
            <person name="Yoshinaga Y."/>
            <person name="Zwiers L.-H."/>
            <person name="Turgeon B."/>
            <person name="Goodwin S."/>
            <person name="Spatafora J."/>
            <person name="Crous P."/>
            <person name="Grigoriev I."/>
        </authorList>
    </citation>
    <scope>NUCLEOTIDE SEQUENCE</scope>
    <source>
        <strain evidence="11">CBS 107.79</strain>
    </source>
</reference>
<feature type="compositionally biased region" description="Acidic residues" evidence="8">
    <location>
        <begin position="335"/>
        <end position="353"/>
    </location>
</feature>
<dbReference type="InterPro" id="IPR052287">
    <property type="entry name" value="NHEJ_factor"/>
</dbReference>
<keyword evidence="12" id="KW-1185">Reference proteome</keyword>
<dbReference type="Gene3D" id="2.170.210.10">
    <property type="entry name" value="DNA double-strand break repair and VJ recombination XRCC4, N-terminal"/>
    <property type="match status" value="1"/>
</dbReference>
<gene>
    <name evidence="11" type="ORF">BU23DRAFT_563776</name>
</gene>
<dbReference type="Proteomes" id="UP000800036">
    <property type="component" value="Unassembled WGS sequence"/>
</dbReference>
<evidence type="ECO:0000259" key="10">
    <source>
        <dbReference type="Pfam" id="PF21928"/>
    </source>
</evidence>